<dbReference type="Pfam" id="PF13561">
    <property type="entry name" value="adh_short_C2"/>
    <property type="match status" value="1"/>
</dbReference>
<reference evidence="4 5" key="1">
    <citation type="submission" date="2020-04" db="EMBL/GenBank/DDBJ databases">
        <title>MicrobeNet Type strains.</title>
        <authorList>
            <person name="Nicholson A.C."/>
        </authorList>
    </citation>
    <scope>NUCLEOTIDE SEQUENCE [LARGE SCALE GENOMIC DNA]</scope>
    <source>
        <strain evidence="4 5">JCM 12354</strain>
    </source>
</reference>
<keyword evidence="2" id="KW-0560">Oxidoreductase</keyword>
<evidence type="ECO:0000256" key="3">
    <source>
        <dbReference type="SAM" id="MobiDB-lite"/>
    </source>
</evidence>
<name>A0A846Y2M7_9NOCA</name>
<dbReference type="InterPro" id="IPR002347">
    <property type="entry name" value="SDR_fam"/>
</dbReference>
<dbReference type="InterPro" id="IPR020904">
    <property type="entry name" value="Sc_DH/Rdtase_CS"/>
</dbReference>
<evidence type="ECO:0000256" key="2">
    <source>
        <dbReference type="ARBA" id="ARBA00023002"/>
    </source>
</evidence>
<evidence type="ECO:0000313" key="4">
    <source>
        <dbReference type="EMBL" id="NKY53087.1"/>
    </source>
</evidence>
<evidence type="ECO:0000256" key="1">
    <source>
        <dbReference type="ARBA" id="ARBA00006484"/>
    </source>
</evidence>
<dbReference type="RefSeq" id="WP_067868872.1">
    <property type="nucleotide sequence ID" value="NZ_JAAXOP010000015.1"/>
</dbReference>
<dbReference type="Proteomes" id="UP000565711">
    <property type="component" value="Unassembled WGS sequence"/>
</dbReference>
<dbReference type="SUPFAM" id="SSF51735">
    <property type="entry name" value="NAD(P)-binding Rossmann-fold domains"/>
    <property type="match status" value="1"/>
</dbReference>
<dbReference type="PRINTS" id="PR00080">
    <property type="entry name" value="SDRFAMILY"/>
</dbReference>
<protein>
    <submittedName>
        <fullName evidence="4">SDR family oxidoreductase</fullName>
    </submittedName>
</protein>
<comment type="caution">
    <text evidence="4">The sequence shown here is derived from an EMBL/GenBank/DDBJ whole genome shotgun (WGS) entry which is preliminary data.</text>
</comment>
<dbReference type="Gene3D" id="3.40.50.720">
    <property type="entry name" value="NAD(P)-binding Rossmann-like Domain"/>
    <property type="match status" value="1"/>
</dbReference>
<organism evidence="4 5">
    <name type="scientific">Nocardia vermiculata</name>
    <dbReference type="NCBI Taxonomy" id="257274"/>
    <lineage>
        <taxon>Bacteria</taxon>
        <taxon>Bacillati</taxon>
        <taxon>Actinomycetota</taxon>
        <taxon>Actinomycetes</taxon>
        <taxon>Mycobacteriales</taxon>
        <taxon>Nocardiaceae</taxon>
        <taxon>Nocardia</taxon>
    </lineage>
</organism>
<accession>A0A846Y2M7</accession>
<gene>
    <name evidence="4" type="ORF">HGA08_23080</name>
</gene>
<dbReference type="PROSITE" id="PS00061">
    <property type="entry name" value="ADH_SHORT"/>
    <property type="match status" value="1"/>
</dbReference>
<dbReference type="AlphaFoldDB" id="A0A846Y2M7"/>
<dbReference type="PANTHER" id="PTHR42760:SF122">
    <property type="entry name" value="NAD(P)-BINDING PROTEIN"/>
    <property type="match status" value="1"/>
</dbReference>
<dbReference type="FunFam" id="3.40.50.720:FF:000084">
    <property type="entry name" value="Short-chain dehydrogenase reductase"/>
    <property type="match status" value="1"/>
</dbReference>
<evidence type="ECO:0000313" key="5">
    <source>
        <dbReference type="Proteomes" id="UP000565711"/>
    </source>
</evidence>
<comment type="similarity">
    <text evidence="1">Belongs to the short-chain dehydrogenases/reductases (SDR) family.</text>
</comment>
<sequence>MVERAGRVENKVAIVTGAGSTPGPGIGTGKATAVALAREGASVLLVDRYAERAEQTLRLIEDEGGKAAVFAADLTDARASEQMVRTAVDTFGELHILVNNIGLAAVGTVVDVSEEDWDRSLDINLRTAFLASKYAVPAMIEAGGGSIVNISSISALRGDGTVAYSAAKGGLLAMTVDMAYSHGRQGIRVNAIAPGHITTPMVLSVSAPGPRAEFMNTMRSEAGLLGSPGDGWDVAWAATFLASDEARWITGVTLPVESGVLSVTPLLMAPHLRAVPEPAPEPAAGSAVFEPPAPESSH</sequence>
<dbReference type="GO" id="GO:0006633">
    <property type="term" value="P:fatty acid biosynthetic process"/>
    <property type="evidence" value="ECO:0007669"/>
    <property type="project" value="TreeGrafter"/>
</dbReference>
<dbReference type="PANTHER" id="PTHR42760">
    <property type="entry name" value="SHORT-CHAIN DEHYDROGENASES/REDUCTASES FAMILY MEMBER"/>
    <property type="match status" value="1"/>
</dbReference>
<dbReference type="GO" id="GO:0016616">
    <property type="term" value="F:oxidoreductase activity, acting on the CH-OH group of donors, NAD or NADP as acceptor"/>
    <property type="evidence" value="ECO:0007669"/>
    <property type="project" value="TreeGrafter"/>
</dbReference>
<dbReference type="PRINTS" id="PR00081">
    <property type="entry name" value="GDHRDH"/>
</dbReference>
<dbReference type="EMBL" id="JAAXOP010000015">
    <property type="protein sequence ID" value="NKY53087.1"/>
    <property type="molecule type" value="Genomic_DNA"/>
</dbReference>
<feature type="region of interest" description="Disordered" evidence="3">
    <location>
        <begin position="277"/>
        <end position="298"/>
    </location>
</feature>
<dbReference type="GO" id="GO:0048038">
    <property type="term" value="F:quinone binding"/>
    <property type="evidence" value="ECO:0007669"/>
    <property type="project" value="TreeGrafter"/>
</dbReference>
<keyword evidence="5" id="KW-1185">Reference proteome</keyword>
<proteinExistence type="inferred from homology"/>
<dbReference type="InterPro" id="IPR036291">
    <property type="entry name" value="NAD(P)-bd_dom_sf"/>
</dbReference>